<protein>
    <submittedName>
        <fullName evidence="4">Uncharacterized protein</fullName>
    </submittedName>
</protein>
<dbReference type="Proteomes" id="UP000591131">
    <property type="component" value="Unassembled WGS sequence"/>
</dbReference>
<gene>
    <name evidence="4" type="ORF">FOL47_007687</name>
</gene>
<keyword evidence="2" id="KW-0472">Membrane</keyword>
<organism evidence="4 5">
    <name type="scientific">Perkinsus chesapeaki</name>
    <name type="common">Clam parasite</name>
    <name type="synonym">Perkinsus andrewsi</name>
    <dbReference type="NCBI Taxonomy" id="330153"/>
    <lineage>
        <taxon>Eukaryota</taxon>
        <taxon>Sar</taxon>
        <taxon>Alveolata</taxon>
        <taxon>Perkinsozoa</taxon>
        <taxon>Perkinsea</taxon>
        <taxon>Perkinsida</taxon>
        <taxon>Perkinsidae</taxon>
        <taxon>Perkinsus</taxon>
    </lineage>
</organism>
<feature type="compositionally biased region" description="Low complexity" evidence="1">
    <location>
        <begin position="810"/>
        <end position="819"/>
    </location>
</feature>
<keyword evidence="2" id="KW-0812">Transmembrane</keyword>
<feature type="region of interest" description="Disordered" evidence="1">
    <location>
        <begin position="71"/>
        <end position="100"/>
    </location>
</feature>
<feature type="compositionally biased region" description="Basic and acidic residues" evidence="1">
    <location>
        <begin position="592"/>
        <end position="602"/>
    </location>
</feature>
<feature type="compositionally biased region" description="Basic residues" evidence="1">
    <location>
        <begin position="149"/>
        <end position="178"/>
    </location>
</feature>
<feature type="transmembrane region" description="Helical" evidence="2">
    <location>
        <begin position="106"/>
        <end position="130"/>
    </location>
</feature>
<proteinExistence type="predicted"/>
<reference evidence="4 5" key="1">
    <citation type="submission" date="2020-04" db="EMBL/GenBank/DDBJ databases">
        <title>Perkinsus chesapeaki whole genome sequence.</title>
        <authorList>
            <person name="Bogema D.R."/>
        </authorList>
    </citation>
    <scope>NUCLEOTIDE SEQUENCE [LARGE SCALE GENOMIC DNA]</scope>
    <source>
        <strain evidence="4">ATCC PRA-425</strain>
    </source>
</reference>
<feature type="region of interest" description="Disordered" evidence="1">
    <location>
        <begin position="624"/>
        <end position="945"/>
    </location>
</feature>
<feature type="signal peptide" evidence="3">
    <location>
        <begin position="1"/>
        <end position="17"/>
    </location>
</feature>
<feature type="region of interest" description="Disordered" evidence="1">
    <location>
        <begin position="139"/>
        <end position="213"/>
    </location>
</feature>
<keyword evidence="2" id="KW-1133">Transmembrane helix</keyword>
<feature type="compositionally biased region" description="Basic and acidic residues" evidence="1">
    <location>
        <begin position="799"/>
        <end position="809"/>
    </location>
</feature>
<feature type="compositionally biased region" description="Basic and acidic residues" evidence="1">
    <location>
        <begin position="437"/>
        <end position="473"/>
    </location>
</feature>
<feature type="compositionally biased region" description="Basic and acidic residues" evidence="1">
    <location>
        <begin position="545"/>
        <end position="564"/>
    </location>
</feature>
<comment type="caution">
    <text evidence="4">The sequence shown here is derived from an EMBL/GenBank/DDBJ whole genome shotgun (WGS) entry which is preliminary data.</text>
</comment>
<evidence type="ECO:0000313" key="4">
    <source>
        <dbReference type="EMBL" id="KAF4659190.1"/>
    </source>
</evidence>
<feature type="compositionally biased region" description="Basic and acidic residues" evidence="1">
    <location>
        <begin position="720"/>
        <end position="744"/>
    </location>
</feature>
<keyword evidence="5" id="KW-1185">Reference proteome</keyword>
<feature type="region of interest" description="Disordered" evidence="1">
    <location>
        <begin position="545"/>
        <end position="611"/>
    </location>
</feature>
<evidence type="ECO:0000313" key="5">
    <source>
        <dbReference type="Proteomes" id="UP000591131"/>
    </source>
</evidence>
<dbReference type="OrthoDB" id="428795at2759"/>
<sequence length="963" mass="106887">MLSKLLVTISAIVGIDGIVMGPNFDFNLLQQARKTKGPLPGNEMSFAELEAQDTTHNRRRVKCPEKISYLQSKGPGEDNEAQFKAEVEEEEHGEERRKQCEHNSRYGILISAKVDLSVFIALWLCFFITANAEKEFPKNSVTAGGDKSHKQKGHHHHHHHGKSKENKKKSKAKKSHRKIHDEGTSILEQGASRRRLRQAQEEEEVPKKFAPLPSDTDALFNDKYDVLDTNVFLNDPDLQPLYAQQPAVNAKPQVKEAPKSLVKLSDVPEVQTGHLGVLHRLLHAAIGAFGISLVVLGALIAVHTDYRRRILDGVRSGGEKAGPKVKEAFLASWCKIGNYVNHGRLGKGSADIPIIDPVLGPAVEISGGAVVLVLHWKLSIMSKVLMDAVSALSSLEEPFVISIIASDNSNYISVSNSHHAEQRKPRGAARIDRRRAARDSSRDSRESSRHSLAKEENEDHKEEIIPKKADRRAVGNKVNQRVPWVQRRFDEKDASSSPQHTAALKEVTNALKQYQDRILTFLERNPINLLLLSLYFAAGLKGEVKPTRDKKSHSVGEDDSKPGDAPDVSESTTPAPKSHHGPRAAKGNVADRIPRERKRFDETNENVTGLVSGAIPESAKVQAVEVNENEGSVVKIDDGTKSTGENPKRVGLPSEESLNRKGNDNVGRVSVRGNAMARPMPWVRRRFEEKEEEGESSSNSTDNSDTLSWDLPKLDEDDESDKKDKEGDSSSSKNGDKTTHDKPPKGLKVPTSAGKKDSAVKGNNIDRRTPWVPRKFDEEDAESTSNSTDKFDTLLWDLPKLDEGDENTKEAAAAVPENEVSSEESKKSFSAVTQPDRRYKATKYNNQPLAHPVGNNINRFTPWLRRRFDETKGGDDDEKEEEPSPAAEETEGESSGSLSSDLKDERPRSTRAKTAAVENTVRRRTWKRFDKSDEEEASKEGGSIGSRIVGFAKKAMELFKRIF</sequence>
<evidence type="ECO:0000256" key="1">
    <source>
        <dbReference type="SAM" id="MobiDB-lite"/>
    </source>
</evidence>
<name>A0A7J6LJL3_PERCH</name>
<accession>A0A7J6LJL3</accession>
<feature type="compositionally biased region" description="Acidic residues" evidence="1">
    <location>
        <begin position="875"/>
        <end position="892"/>
    </location>
</feature>
<keyword evidence="3" id="KW-0732">Signal</keyword>
<feature type="chain" id="PRO_5029591422" evidence="3">
    <location>
        <begin position="18"/>
        <end position="963"/>
    </location>
</feature>
<dbReference type="AlphaFoldDB" id="A0A7J6LJL3"/>
<feature type="region of interest" description="Disordered" evidence="1">
    <location>
        <begin position="416"/>
        <end position="479"/>
    </location>
</feature>
<dbReference type="EMBL" id="JAAPAO010000463">
    <property type="protein sequence ID" value="KAF4659190.1"/>
    <property type="molecule type" value="Genomic_DNA"/>
</dbReference>
<feature type="compositionally biased region" description="Basic and acidic residues" evidence="1">
    <location>
        <begin position="754"/>
        <end position="777"/>
    </location>
</feature>
<feature type="transmembrane region" description="Helical" evidence="2">
    <location>
        <begin position="281"/>
        <end position="302"/>
    </location>
</feature>
<evidence type="ECO:0000256" key="3">
    <source>
        <dbReference type="SAM" id="SignalP"/>
    </source>
</evidence>
<feature type="compositionally biased region" description="Low complexity" evidence="1">
    <location>
        <begin position="696"/>
        <end position="708"/>
    </location>
</feature>
<evidence type="ECO:0000256" key="2">
    <source>
        <dbReference type="SAM" id="Phobius"/>
    </source>
</evidence>